<dbReference type="GO" id="GO:0005524">
    <property type="term" value="F:ATP binding"/>
    <property type="evidence" value="ECO:0007669"/>
    <property type="project" value="UniProtKB-KW"/>
</dbReference>
<dbReference type="SUPFAM" id="SSF52540">
    <property type="entry name" value="P-loop containing nucleoside triphosphate hydrolases"/>
    <property type="match status" value="1"/>
</dbReference>
<dbReference type="RefSeq" id="WP_006524091.1">
    <property type="nucleotide sequence ID" value="NC_021184.1"/>
</dbReference>
<feature type="domain" description="ABC transporter" evidence="3">
    <location>
        <begin position="6"/>
        <end position="229"/>
    </location>
</feature>
<dbReference type="OrthoDB" id="9804819at2"/>
<dbReference type="CDD" id="cd03230">
    <property type="entry name" value="ABC_DR_subfamily_A"/>
    <property type="match status" value="1"/>
</dbReference>
<dbReference type="Proteomes" id="UP000013520">
    <property type="component" value="Chromosome"/>
</dbReference>
<keyword evidence="1" id="KW-0547">Nucleotide-binding</keyword>
<keyword evidence="2" id="KW-0067">ATP-binding</keyword>
<dbReference type="HOGENOM" id="CLU_000604_1_2_9"/>
<dbReference type="GO" id="GO:0016887">
    <property type="term" value="F:ATP hydrolysis activity"/>
    <property type="evidence" value="ECO:0007669"/>
    <property type="project" value="InterPro"/>
</dbReference>
<dbReference type="PROSITE" id="PS50893">
    <property type="entry name" value="ABC_TRANSPORTER_2"/>
    <property type="match status" value="1"/>
</dbReference>
<dbReference type="KEGG" id="dgi:Desgi_3205"/>
<evidence type="ECO:0000313" key="4">
    <source>
        <dbReference type="EMBL" id="AGL02559.1"/>
    </source>
</evidence>
<gene>
    <name evidence="4" type="ORF">Desgi_3205</name>
</gene>
<name>R4KIY2_9FIRM</name>
<organism evidence="4 5">
    <name type="scientific">Desulfoscipio gibsoniae DSM 7213</name>
    <dbReference type="NCBI Taxonomy" id="767817"/>
    <lineage>
        <taxon>Bacteria</taxon>
        <taxon>Bacillati</taxon>
        <taxon>Bacillota</taxon>
        <taxon>Clostridia</taxon>
        <taxon>Eubacteriales</taxon>
        <taxon>Desulfallaceae</taxon>
        <taxon>Desulfoscipio</taxon>
    </lineage>
</organism>
<dbReference type="InterPro" id="IPR003439">
    <property type="entry name" value="ABC_transporter-like_ATP-bd"/>
</dbReference>
<sequence length="234" mass="25716">MPEHIINFNDVTKKYFRQTALKNVSFTLPRGKIIGLVGPNGSGKSTIIKLTAGLARPSSGRVTVNGKEANRMLASEVAYLSESDFLYPFFTVAETMNFYAGMFTDFDAGKAREILNFMQLEPDKKVKNLSKGNRGRLKILLVLARKAPLVLMDEPLSGLDPLVRESIIKSLLSYVDLGDQTVVMSTHEVAEVEPLLDSVVAVQNGEVRGIAGVDNIRSMHGQNLVGWMKQIMTG</sequence>
<dbReference type="InterPro" id="IPR003593">
    <property type="entry name" value="AAA+_ATPase"/>
</dbReference>
<proteinExistence type="predicted"/>
<evidence type="ECO:0000313" key="5">
    <source>
        <dbReference type="Proteomes" id="UP000013520"/>
    </source>
</evidence>
<dbReference type="InterPro" id="IPR027417">
    <property type="entry name" value="P-loop_NTPase"/>
</dbReference>
<evidence type="ECO:0000259" key="3">
    <source>
        <dbReference type="PROSITE" id="PS50893"/>
    </source>
</evidence>
<evidence type="ECO:0000256" key="1">
    <source>
        <dbReference type="ARBA" id="ARBA00022741"/>
    </source>
</evidence>
<dbReference type="EMBL" id="CP003273">
    <property type="protein sequence ID" value="AGL02559.1"/>
    <property type="molecule type" value="Genomic_DNA"/>
</dbReference>
<dbReference type="Gene3D" id="3.40.50.300">
    <property type="entry name" value="P-loop containing nucleotide triphosphate hydrolases"/>
    <property type="match status" value="1"/>
</dbReference>
<dbReference type="AlphaFoldDB" id="R4KIY2"/>
<dbReference type="SMART" id="SM00382">
    <property type="entry name" value="AAA"/>
    <property type="match status" value="1"/>
</dbReference>
<reference evidence="4 5" key="1">
    <citation type="submission" date="2012-01" db="EMBL/GenBank/DDBJ databases">
        <title>Complete sequence of Desulfotomaculum gibsoniae DSM 7213.</title>
        <authorList>
            <consortium name="US DOE Joint Genome Institute"/>
            <person name="Lucas S."/>
            <person name="Han J."/>
            <person name="Lapidus A."/>
            <person name="Cheng J.-F."/>
            <person name="Goodwin L."/>
            <person name="Pitluck S."/>
            <person name="Peters L."/>
            <person name="Ovchinnikova G."/>
            <person name="Teshima H."/>
            <person name="Detter J.C."/>
            <person name="Han C."/>
            <person name="Tapia R."/>
            <person name="Land M."/>
            <person name="Hauser L."/>
            <person name="Kyrpides N."/>
            <person name="Ivanova N."/>
            <person name="Pagani I."/>
            <person name="Parshina S."/>
            <person name="Plugge C."/>
            <person name="Muyzer G."/>
            <person name="Kuever J."/>
            <person name="Ivanova A."/>
            <person name="Nazina T."/>
            <person name="Klenk H.-P."/>
            <person name="Brambilla E."/>
            <person name="Spring S."/>
            <person name="Stams A.F."/>
            <person name="Woyke T."/>
        </authorList>
    </citation>
    <scope>NUCLEOTIDE SEQUENCE [LARGE SCALE GENOMIC DNA]</scope>
    <source>
        <strain evidence="4 5">DSM 7213</strain>
    </source>
</reference>
<accession>R4KIY2</accession>
<dbReference type="Pfam" id="PF00005">
    <property type="entry name" value="ABC_tran"/>
    <property type="match status" value="1"/>
</dbReference>
<dbReference type="eggNOG" id="COG1131">
    <property type="taxonomic scope" value="Bacteria"/>
</dbReference>
<dbReference type="STRING" id="767817.Desgi_3205"/>
<dbReference type="PANTHER" id="PTHR43158">
    <property type="entry name" value="SKFA PEPTIDE EXPORT ATP-BINDING PROTEIN SKFE"/>
    <property type="match status" value="1"/>
</dbReference>
<evidence type="ECO:0000256" key="2">
    <source>
        <dbReference type="ARBA" id="ARBA00022840"/>
    </source>
</evidence>
<dbReference type="PANTHER" id="PTHR43158:SF1">
    <property type="entry name" value="ABC TRANSPORTER, ATP-BINDING PROTEIN"/>
    <property type="match status" value="1"/>
</dbReference>
<protein>
    <submittedName>
        <fullName evidence="4">ABC-type multidrug transport system, ATPase component</fullName>
    </submittedName>
</protein>
<keyword evidence="5" id="KW-1185">Reference proteome</keyword>